<protein>
    <recommendedName>
        <fullName evidence="4">SHSP domain-containing protein</fullName>
    </recommendedName>
</protein>
<reference evidence="5" key="1">
    <citation type="journal article" date="2023" name="Mol. Biol. Evol.">
        <title>Third-Generation Sequencing Reveals the Adaptive Role of the Epigenome in Three Deep-Sea Polychaetes.</title>
        <authorList>
            <person name="Perez M."/>
            <person name="Aroh O."/>
            <person name="Sun Y."/>
            <person name="Lan Y."/>
            <person name="Juniper S.K."/>
            <person name="Young C.R."/>
            <person name="Angers B."/>
            <person name="Qian P.Y."/>
        </authorList>
    </citation>
    <scope>NUCLEOTIDE SEQUENCE</scope>
    <source>
        <strain evidence="5">P08H-3</strain>
    </source>
</reference>
<comment type="caution">
    <text evidence="5">The sequence shown here is derived from an EMBL/GenBank/DDBJ whole genome shotgun (WGS) entry which is preliminary data.</text>
</comment>
<evidence type="ECO:0000256" key="1">
    <source>
        <dbReference type="ARBA" id="ARBA00023016"/>
    </source>
</evidence>
<evidence type="ECO:0000313" key="6">
    <source>
        <dbReference type="Proteomes" id="UP001208570"/>
    </source>
</evidence>
<dbReference type="PANTHER" id="PTHR45640:SF13">
    <property type="entry name" value="HEAT SHOCK PROTEIN 22-RELATED"/>
    <property type="match status" value="1"/>
</dbReference>
<keyword evidence="6" id="KW-1185">Reference proteome</keyword>
<dbReference type="PRINTS" id="PR00299">
    <property type="entry name" value="ACRYSTALLIN"/>
</dbReference>
<dbReference type="GO" id="GO:0042026">
    <property type="term" value="P:protein refolding"/>
    <property type="evidence" value="ECO:0007669"/>
    <property type="project" value="TreeGrafter"/>
</dbReference>
<dbReference type="PROSITE" id="PS01031">
    <property type="entry name" value="SHSP"/>
    <property type="match status" value="1"/>
</dbReference>
<dbReference type="Pfam" id="PF00011">
    <property type="entry name" value="HSP20"/>
    <property type="match status" value="1"/>
</dbReference>
<organism evidence="5 6">
    <name type="scientific">Paralvinella palmiformis</name>
    <dbReference type="NCBI Taxonomy" id="53620"/>
    <lineage>
        <taxon>Eukaryota</taxon>
        <taxon>Metazoa</taxon>
        <taxon>Spiralia</taxon>
        <taxon>Lophotrochozoa</taxon>
        <taxon>Annelida</taxon>
        <taxon>Polychaeta</taxon>
        <taxon>Sedentaria</taxon>
        <taxon>Canalipalpata</taxon>
        <taxon>Terebellida</taxon>
        <taxon>Terebelliformia</taxon>
        <taxon>Alvinellidae</taxon>
        <taxon>Paralvinella</taxon>
    </lineage>
</organism>
<dbReference type="Proteomes" id="UP001208570">
    <property type="component" value="Unassembled WGS sequence"/>
</dbReference>
<dbReference type="Gene3D" id="2.60.40.790">
    <property type="match status" value="1"/>
</dbReference>
<dbReference type="AlphaFoldDB" id="A0AAD9NAW5"/>
<evidence type="ECO:0000256" key="2">
    <source>
        <dbReference type="PROSITE-ProRule" id="PRU00285"/>
    </source>
</evidence>
<evidence type="ECO:0000256" key="3">
    <source>
        <dbReference type="RuleBase" id="RU003616"/>
    </source>
</evidence>
<gene>
    <name evidence="5" type="ORF">LSH36_116g02018</name>
</gene>
<dbReference type="InterPro" id="IPR001436">
    <property type="entry name" value="Alpha-crystallin/sHSP_animal"/>
</dbReference>
<feature type="domain" description="SHSP" evidence="4">
    <location>
        <begin position="84"/>
        <end position="192"/>
    </location>
</feature>
<proteinExistence type="inferred from homology"/>
<sequence length="201" mass="23553">MATRVLIPRIANHLGRVCVQRSGLRPIQRAYFGGRNLPAWPWRRSSCLTPYDNFVDRQFAEMDRMMDRMMHRPMMMPWWFSEPVYVRSGDKGIDVKYNDKVFEVTMNVSQYAPEELELKVIENKLIVTGKHEETKDEHGTVASEFTRQFLIPEDVDPESIQSQLTNDGHLVIKGTVIKQEEPKCRTIKIEHQEETETKEDK</sequence>
<keyword evidence="1" id="KW-0346">Stress response</keyword>
<dbReference type="InterPro" id="IPR008978">
    <property type="entry name" value="HSP20-like_chaperone"/>
</dbReference>
<dbReference type="InterPro" id="IPR002068">
    <property type="entry name" value="A-crystallin/Hsp20_dom"/>
</dbReference>
<name>A0AAD9NAW5_9ANNE</name>
<dbReference type="GO" id="GO:0051082">
    <property type="term" value="F:unfolded protein binding"/>
    <property type="evidence" value="ECO:0007669"/>
    <property type="project" value="TreeGrafter"/>
</dbReference>
<dbReference type="PANTHER" id="PTHR45640">
    <property type="entry name" value="HEAT SHOCK PROTEIN HSP-12.2-RELATED"/>
    <property type="match status" value="1"/>
</dbReference>
<dbReference type="SUPFAM" id="SSF49764">
    <property type="entry name" value="HSP20-like chaperones"/>
    <property type="match status" value="1"/>
</dbReference>
<dbReference type="GO" id="GO:0005737">
    <property type="term" value="C:cytoplasm"/>
    <property type="evidence" value="ECO:0007669"/>
    <property type="project" value="TreeGrafter"/>
</dbReference>
<dbReference type="GO" id="GO:0005634">
    <property type="term" value="C:nucleus"/>
    <property type="evidence" value="ECO:0007669"/>
    <property type="project" value="TreeGrafter"/>
</dbReference>
<evidence type="ECO:0000259" key="4">
    <source>
        <dbReference type="PROSITE" id="PS01031"/>
    </source>
</evidence>
<dbReference type="GO" id="GO:0009408">
    <property type="term" value="P:response to heat"/>
    <property type="evidence" value="ECO:0007669"/>
    <property type="project" value="TreeGrafter"/>
</dbReference>
<accession>A0AAD9NAW5</accession>
<dbReference type="EMBL" id="JAODUP010000116">
    <property type="protein sequence ID" value="KAK2161456.1"/>
    <property type="molecule type" value="Genomic_DNA"/>
</dbReference>
<evidence type="ECO:0000313" key="5">
    <source>
        <dbReference type="EMBL" id="KAK2161456.1"/>
    </source>
</evidence>
<dbReference type="CDD" id="cd06526">
    <property type="entry name" value="metazoan_ACD"/>
    <property type="match status" value="1"/>
</dbReference>
<comment type="similarity">
    <text evidence="2 3">Belongs to the small heat shock protein (HSP20) family.</text>
</comment>